<proteinExistence type="predicted"/>
<sequence>MEEQSFIQNVNAVAAQLGVLINLNNNMSKIALEPAEVTAIIEVKKQLDEILLVTQKEESVSLKHQEVLINAQAVLSQYNTILNLKQQIDTEHNEVLQKHSEVVTLAQQVNLKNSEIKNLSVVLLLLDENEAPYQDYNAISGKLTIAIPRGKTGDKGDEFRIDEYGLASEQSDYDGMSKGFSFFAMDSELLYFKLSGTTADWSGGISFGKGAKGDDLEISSIDDNGDGTFTWHFSDGTDYLTPSLEGAKGDKGDAPEHEWVGSTAIRFKNPDGTWGDTVDVGAVIADEQDMNYTLNLTGAI</sequence>
<accession>A0A4Q0Y0Y0</accession>
<organism evidence="1 2">
    <name type="scientific">Halarcobacter anaerophilus</name>
    <dbReference type="NCBI Taxonomy" id="877500"/>
    <lineage>
        <taxon>Bacteria</taxon>
        <taxon>Pseudomonadati</taxon>
        <taxon>Campylobacterota</taxon>
        <taxon>Epsilonproteobacteria</taxon>
        <taxon>Campylobacterales</taxon>
        <taxon>Arcobacteraceae</taxon>
        <taxon>Halarcobacter</taxon>
    </lineage>
</organism>
<dbReference type="RefSeq" id="WP_129081677.1">
    <property type="nucleotide sequence ID" value="NZ_CP041070.1"/>
</dbReference>
<reference evidence="1 2" key="1">
    <citation type="submission" date="2017-10" db="EMBL/GenBank/DDBJ databases">
        <title>Genomics of the genus Arcobacter.</title>
        <authorList>
            <person name="Perez-Cataluna A."/>
            <person name="Figueras M.J."/>
        </authorList>
    </citation>
    <scope>NUCLEOTIDE SEQUENCE [LARGE SCALE GENOMIC DNA]</scope>
    <source>
        <strain evidence="1 2">DSM 24636</strain>
    </source>
</reference>
<comment type="caution">
    <text evidence="1">The sequence shown here is derived from an EMBL/GenBank/DDBJ whole genome shotgun (WGS) entry which is preliminary data.</text>
</comment>
<name>A0A4Q0Y0Y0_9BACT</name>
<evidence type="ECO:0000313" key="1">
    <source>
        <dbReference type="EMBL" id="RXJ63632.1"/>
    </source>
</evidence>
<keyword evidence="2" id="KW-1185">Reference proteome</keyword>
<dbReference type="Proteomes" id="UP000290191">
    <property type="component" value="Unassembled WGS sequence"/>
</dbReference>
<dbReference type="EMBL" id="PDKO01000003">
    <property type="protein sequence ID" value="RXJ63632.1"/>
    <property type="molecule type" value="Genomic_DNA"/>
</dbReference>
<protein>
    <submittedName>
        <fullName evidence="1">Uncharacterized protein</fullName>
    </submittedName>
</protein>
<gene>
    <name evidence="1" type="ORF">CRV06_05410</name>
</gene>
<dbReference type="AlphaFoldDB" id="A0A4Q0Y0Y0"/>
<evidence type="ECO:0000313" key="2">
    <source>
        <dbReference type="Proteomes" id="UP000290191"/>
    </source>
</evidence>